<gene>
    <name evidence="6" type="ordered locus">Bint_0701</name>
</gene>
<keyword evidence="4 5" id="KW-0472">Membrane</keyword>
<dbReference type="OrthoDB" id="308028at2"/>
<reference evidence="6 7" key="1">
    <citation type="journal article" date="2011" name="BMC Genomics">
        <title>Complete genome sequence of Brachyspira intermedia reveals unique genomic features in Brachyspira species and phage-mediated horizontal gene transfer.</title>
        <authorList>
            <person name="Hafstrom T."/>
            <person name="Jansson D.S."/>
            <person name="Segerman B."/>
        </authorList>
    </citation>
    <scope>NUCLEOTIDE SEQUENCE [LARGE SCALE GENOMIC DNA]</scope>
    <source>
        <strain evidence="7">ATCC 51140 / PWS/A</strain>
    </source>
</reference>
<feature type="transmembrane region" description="Helical" evidence="5">
    <location>
        <begin position="133"/>
        <end position="150"/>
    </location>
</feature>
<feature type="transmembrane region" description="Helical" evidence="5">
    <location>
        <begin position="58"/>
        <end position="77"/>
    </location>
</feature>
<keyword evidence="7" id="KW-1185">Reference proteome</keyword>
<evidence type="ECO:0000256" key="5">
    <source>
        <dbReference type="SAM" id="Phobius"/>
    </source>
</evidence>
<accession>G0EKE2</accession>
<dbReference type="PATRIC" id="fig|1045858.4.peg.702"/>
<evidence type="ECO:0000256" key="1">
    <source>
        <dbReference type="ARBA" id="ARBA00004141"/>
    </source>
</evidence>
<name>G0EKE2_BRAIP</name>
<sequence length="164" mass="18669">MFSNIDILLIAILIFALIYGLYRGLISIIIPVIAIIITFIIAPLIYNHMSKYFDHSIILKIISLIATYSITRIILSKVEKSIKDILKIIYLSWVDRIIGAAALLFISSAVIYFIVGIIITLSPENTQLFSQSIVLNYVFAIFHNVFSAFGKDNYMVYFIYNFIA</sequence>
<evidence type="ECO:0000256" key="2">
    <source>
        <dbReference type="ARBA" id="ARBA00022692"/>
    </source>
</evidence>
<dbReference type="EMBL" id="CP002874">
    <property type="protein sequence ID" value="AEM21330.1"/>
    <property type="molecule type" value="Genomic_DNA"/>
</dbReference>
<feature type="transmembrane region" description="Helical" evidence="5">
    <location>
        <begin position="97"/>
        <end position="121"/>
    </location>
</feature>
<proteinExistence type="predicted"/>
<dbReference type="GeneID" id="44969256"/>
<dbReference type="AlphaFoldDB" id="G0EKE2"/>
<feature type="transmembrane region" description="Helical" evidence="5">
    <location>
        <begin position="5"/>
        <end position="22"/>
    </location>
</feature>
<dbReference type="Proteomes" id="UP000008522">
    <property type="component" value="Chromosome"/>
</dbReference>
<evidence type="ECO:0008006" key="8">
    <source>
        <dbReference type="Google" id="ProtNLM"/>
    </source>
</evidence>
<evidence type="ECO:0000313" key="7">
    <source>
        <dbReference type="Proteomes" id="UP000008522"/>
    </source>
</evidence>
<dbReference type="HOGENOM" id="CLU_1615840_0_0_12"/>
<dbReference type="GO" id="GO:0009403">
    <property type="term" value="P:toxin biosynthetic process"/>
    <property type="evidence" value="ECO:0007669"/>
    <property type="project" value="InterPro"/>
</dbReference>
<evidence type="ECO:0000313" key="6">
    <source>
        <dbReference type="EMBL" id="AEM21330.1"/>
    </source>
</evidence>
<keyword evidence="2 5" id="KW-0812">Transmembrane</keyword>
<keyword evidence="3 5" id="KW-1133">Transmembrane helix</keyword>
<feature type="transmembrane region" description="Helical" evidence="5">
    <location>
        <begin position="28"/>
        <end position="46"/>
    </location>
</feature>
<dbReference type="GO" id="GO:0016020">
    <property type="term" value="C:membrane"/>
    <property type="evidence" value="ECO:0007669"/>
    <property type="project" value="UniProtKB-SubCell"/>
</dbReference>
<comment type="subcellular location">
    <subcellularLocation>
        <location evidence="1">Membrane</location>
        <topology evidence="1">Multi-pass membrane protein</topology>
    </subcellularLocation>
</comment>
<dbReference type="Pfam" id="PF02674">
    <property type="entry name" value="Colicin_V"/>
    <property type="match status" value="1"/>
</dbReference>
<dbReference type="KEGG" id="bip:Bint_0701"/>
<dbReference type="RefSeq" id="WP_014487170.1">
    <property type="nucleotide sequence ID" value="NC_017243.1"/>
</dbReference>
<organism evidence="6 7">
    <name type="scientific">Brachyspira intermedia (strain ATCC 51140 / PWS/A)</name>
    <name type="common">Serpulina intermedia</name>
    <dbReference type="NCBI Taxonomy" id="1045858"/>
    <lineage>
        <taxon>Bacteria</taxon>
        <taxon>Pseudomonadati</taxon>
        <taxon>Spirochaetota</taxon>
        <taxon>Spirochaetia</taxon>
        <taxon>Brachyspirales</taxon>
        <taxon>Brachyspiraceae</taxon>
        <taxon>Brachyspira</taxon>
    </lineage>
</organism>
<protein>
    <recommendedName>
        <fullName evidence="8">Colicin V production protein</fullName>
    </recommendedName>
</protein>
<evidence type="ECO:0000256" key="4">
    <source>
        <dbReference type="ARBA" id="ARBA00023136"/>
    </source>
</evidence>
<dbReference type="InterPro" id="IPR003825">
    <property type="entry name" value="Colicin-V_CvpA"/>
</dbReference>
<evidence type="ECO:0000256" key="3">
    <source>
        <dbReference type="ARBA" id="ARBA00022989"/>
    </source>
</evidence>